<dbReference type="Gene3D" id="1.10.238.10">
    <property type="entry name" value="EF-hand"/>
    <property type="match status" value="1"/>
</dbReference>
<protein>
    <recommendedName>
        <fullName evidence="1">Defective in cullin neddylation protein</fullName>
    </recommendedName>
</protein>
<dbReference type="PROSITE" id="PS51229">
    <property type="entry name" value="DCUN1"/>
    <property type="match status" value="1"/>
</dbReference>
<dbReference type="EMBL" id="JANBUW010000095">
    <property type="protein sequence ID" value="KAJ2849212.1"/>
    <property type="molecule type" value="Genomic_DNA"/>
</dbReference>
<dbReference type="PANTHER" id="PTHR12281:SF12">
    <property type="entry name" value="DEFECTIVE IN CULLIN NEDDYLATION PROTEIN"/>
    <property type="match status" value="1"/>
</dbReference>
<comment type="function">
    <text evidence="1">Neddylation of cullins play an essential role in the regulation of SCF-type complexes activity.</text>
</comment>
<dbReference type="InterPro" id="IPR005176">
    <property type="entry name" value="PONY_dom"/>
</dbReference>
<comment type="caution">
    <text evidence="3">The sequence shown here is derived from an EMBL/GenBank/DDBJ whole genome shotgun (WGS) entry which is preliminary data.</text>
</comment>
<evidence type="ECO:0000259" key="2">
    <source>
        <dbReference type="PROSITE" id="PS51229"/>
    </source>
</evidence>
<organism evidence="3 4">
    <name type="scientific">Coemansia brasiliensis</name>
    <dbReference type="NCBI Taxonomy" id="2650707"/>
    <lineage>
        <taxon>Eukaryota</taxon>
        <taxon>Fungi</taxon>
        <taxon>Fungi incertae sedis</taxon>
        <taxon>Zoopagomycota</taxon>
        <taxon>Kickxellomycotina</taxon>
        <taxon>Kickxellomycetes</taxon>
        <taxon>Kickxellales</taxon>
        <taxon>Kickxellaceae</taxon>
        <taxon>Coemansia</taxon>
    </lineage>
</organism>
<dbReference type="InterPro" id="IPR042460">
    <property type="entry name" value="DCN1-like_PONY"/>
</dbReference>
<dbReference type="GO" id="GO:0031624">
    <property type="term" value="F:ubiquitin conjugating enzyme binding"/>
    <property type="evidence" value="ECO:0007669"/>
    <property type="project" value="TreeGrafter"/>
</dbReference>
<dbReference type="Gene3D" id="1.10.238.200">
    <property type="entry name" value="Cullin, PONY binding domain"/>
    <property type="match status" value="1"/>
</dbReference>
<evidence type="ECO:0000313" key="4">
    <source>
        <dbReference type="Proteomes" id="UP001139887"/>
    </source>
</evidence>
<dbReference type="GO" id="GO:0000151">
    <property type="term" value="C:ubiquitin ligase complex"/>
    <property type="evidence" value="ECO:0007669"/>
    <property type="project" value="TreeGrafter"/>
</dbReference>
<accession>A0A9W8LZ50</accession>
<dbReference type="PANTHER" id="PTHR12281">
    <property type="entry name" value="RP42 RELATED"/>
    <property type="match status" value="1"/>
</dbReference>
<proteinExistence type="predicted"/>
<dbReference type="Pfam" id="PF03556">
    <property type="entry name" value="Cullin_binding"/>
    <property type="match status" value="1"/>
</dbReference>
<dbReference type="GO" id="GO:0097602">
    <property type="term" value="F:cullin family protein binding"/>
    <property type="evidence" value="ECO:0007669"/>
    <property type="project" value="TreeGrafter"/>
</dbReference>
<gene>
    <name evidence="3" type="primary">DCUN1D5</name>
    <name evidence="3" type="ORF">IWW36_002785</name>
</gene>
<feature type="domain" description="DCUN1" evidence="2">
    <location>
        <begin position="19"/>
        <end position="210"/>
    </location>
</feature>
<dbReference type="Proteomes" id="UP001139887">
    <property type="component" value="Unassembled WGS sequence"/>
</dbReference>
<dbReference type="InterPro" id="IPR014764">
    <property type="entry name" value="DCN-prot"/>
</dbReference>
<reference evidence="3" key="1">
    <citation type="submission" date="2022-07" db="EMBL/GenBank/DDBJ databases">
        <title>Phylogenomic reconstructions and comparative analyses of Kickxellomycotina fungi.</title>
        <authorList>
            <person name="Reynolds N.K."/>
            <person name="Stajich J.E."/>
            <person name="Barry K."/>
            <person name="Grigoriev I.V."/>
            <person name="Crous P."/>
            <person name="Smith M.E."/>
        </authorList>
    </citation>
    <scope>NUCLEOTIDE SEQUENCE</scope>
    <source>
        <strain evidence="3">NRRL 1566</strain>
    </source>
</reference>
<evidence type="ECO:0000313" key="3">
    <source>
        <dbReference type="EMBL" id="KAJ2849212.1"/>
    </source>
</evidence>
<sequence length="211" mass="24295">MAKASGQATSKKTSKSKMVAGNELQKWFNENQEHKDGRAVIMPEGFERLCEALEFDMDGIEPMVLLWQLNGVELGTVELEGWEKGLDEMGVRDLSGLKMAIENTVEAFKTNSELFKTFYRKMFDYLRQDKQKSITAEYAVAVLPVITSNMWVFEKFVEFLKANDDKIKTISRDQWQSLLALSRNLEPDMSNYSKDDAWPTMFDDFVDWAKA</sequence>
<name>A0A9W8LZ50_9FUNG</name>
<keyword evidence="4" id="KW-1185">Reference proteome</keyword>
<dbReference type="AlphaFoldDB" id="A0A9W8LZ50"/>
<dbReference type="GO" id="GO:0032182">
    <property type="term" value="F:ubiquitin-like protein binding"/>
    <property type="evidence" value="ECO:0007669"/>
    <property type="project" value="TreeGrafter"/>
</dbReference>
<dbReference type="GO" id="GO:0045116">
    <property type="term" value="P:protein neddylation"/>
    <property type="evidence" value="ECO:0007669"/>
    <property type="project" value="TreeGrafter"/>
</dbReference>
<evidence type="ECO:0000256" key="1">
    <source>
        <dbReference type="RuleBase" id="RU410713"/>
    </source>
</evidence>
<dbReference type="OrthoDB" id="27198at2759"/>